<evidence type="ECO:0000313" key="3">
    <source>
        <dbReference type="Proteomes" id="UP001152320"/>
    </source>
</evidence>
<feature type="transmembrane region" description="Helical" evidence="1">
    <location>
        <begin position="405"/>
        <end position="428"/>
    </location>
</feature>
<accession>A0A9Q1C201</accession>
<dbReference type="PANTHER" id="PTHR11360:SF172">
    <property type="entry name" value="MAJOR FACILITATOR SUPERFAMILY (MFS) PROFILE DOMAIN-CONTAINING PROTEIN"/>
    <property type="match status" value="1"/>
</dbReference>
<organism evidence="2 3">
    <name type="scientific">Holothuria leucospilota</name>
    <name type="common">Black long sea cucumber</name>
    <name type="synonym">Mertensiothuria leucospilota</name>
    <dbReference type="NCBI Taxonomy" id="206669"/>
    <lineage>
        <taxon>Eukaryota</taxon>
        <taxon>Metazoa</taxon>
        <taxon>Echinodermata</taxon>
        <taxon>Eleutherozoa</taxon>
        <taxon>Echinozoa</taxon>
        <taxon>Holothuroidea</taxon>
        <taxon>Aspidochirotacea</taxon>
        <taxon>Aspidochirotida</taxon>
        <taxon>Holothuriidae</taxon>
        <taxon>Holothuria</taxon>
    </lineage>
</organism>
<keyword evidence="1" id="KW-0472">Membrane</keyword>
<protein>
    <submittedName>
        <fullName evidence="2">Monocarboxylate transporter 7</fullName>
    </submittedName>
</protein>
<dbReference type="OrthoDB" id="6499973at2759"/>
<dbReference type="InterPro" id="IPR011701">
    <property type="entry name" value="MFS"/>
</dbReference>
<evidence type="ECO:0000313" key="2">
    <source>
        <dbReference type="EMBL" id="KAJ8037683.1"/>
    </source>
</evidence>
<name>A0A9Q1C201_HOLLE</name>
<feature type="transmembrane region" description="Helical" evidence="1">
    <location>
        <begin position="245"/>
        <end position="273"/>
    </location>
</feature>
<dbReference type="PANTHER" id="PTHR11360">
    <property type="entry name" value="MONOCARBOXYLATE TRANSPORTER"/>
    <property type="match status" value="1"/>
</dbReference>
<gene>
    <name evidence="2" type="ORF">HOLleu_18568</name>
</gene>
<feature type="transmembrane region" description="Helical" evidence="1">
    <location>
        <begin position="105"/>
        <end position="128"/>
    </location>
</feature>
<dbReference type="Proteomes" id="UP001152320">
    <property type="component" value="Chromosome 8"/>
</dbReference>
<feature type="transmembrane region" description="Helical" evidence="1">
    <location>
        <begin position="316"/>
        <end position="333"/>
    </location>
</feature>
<dbReference type="AlphaFoldDB" id="A0A9Q1C201"/>
<dbReference type="Gene3D" id="1.20.1250.20">
    <property type="entry name" value="MFS general substrate transporter like domains"/>
    <property type="match status" value="2"/>
</dbReference>
<dbReference type="EMBL" id="JAIZAY010000008">
    <property type="protein sequence ID" value="KAJ8037683.1"/>
    <property type="molecule type" value="Genomic_DNA"/>
</dbReference>
<dbReference type="InterPro" id="IPR036259">
    <property type="entry name" value="MFS_trans_sf"/>
</dbReference>
<sequence>MRRLCFNLHFSNRKGLVVLAASTWLNILIYAPLTVFAILFVSLEDEFGASTTAIGEIGSAAWAVFNLSSPLPTFLIQKWGSRIVAATGVLMCGSGLLLSTISKQIWMLFVFYGVVQGLGLCFVQMASLQLLTCYFSGSALVRALSVAALGETIGMFAVSPIFTIGIEKLGWRLICQITALVIVTLCLPTCYVLGSKTHARSSYTSPPHDNTVTKDCKKEEAEDYSKPRGVLKIVKKKTLTEIWRIPGIWIFAIATVLYVLCMGLIMISLVDILVSNGHSMKESSLFVTIFAISQTIGKIVNIIIGNRLPVTNMKILVLMCITGGLSSLGMVYWEDRGTYILVFCIVNGLIRSNISSRNLPAAIEVFGESTSPILINVVCISIGIAFLCASLVGGLSYDLTGSYRAAHIAVFSSWFLAAVLLLPLAFLWPSSFFQKLYCCSEKYSKIQPRTADCEHSAVEVRQNGKTDVMAPSSVEYSNVNGFQGDLYRETVNDMLMSSAFKESRC</sequence>
<dbReference type="Pfam" id="PF07690">
    <property type="entry name" value="MFS_1"/>
    <property type="match status" value="1"/>
</dbReference>
<dbReference type="SUPFAM" id="SSF103473">
    <property type="entry name" value="MFS general substrate transporter"/>
    <property type="match status" value="1"/>
</dbReference>
<proteinExistence type="predicted"/>
<keyword evidence="3" id="KW-1185">Reference proteome</keyword>
<comment type="caution">
    <text evidence="2">The sequence shown here is derived from an EMBL/GenBank/DDBJ whole genome shotgun (WGS) entry which is preliminary data.</text>
</comment>
<keyword evidence="1" id="KW-0812">Transmembrane</keyword>
<feature type="transmembrane region" description="Helical" evidence="1">
    <location>
        <begin position="79"/>
        <end position="99"/>
    </location>
</feature>
<feature type="transmembrane region" description="Helical" evidence="1">
    <location>
        <begin position="374"/>
        <end position="393"/>
    </location>
</feature>
<reference evidence="2" key="1">
    <citation type="submission" date="2021-10" db="EMBL/GenBank/DDBJ databases">
        <title>Tropical sea cucumber genome reveals ecological adaptation and Cuvierian tubules defense mechanism.</title>
        <authorList>
            <person name="Chen T."/>
        </authorList>
    </citation>
    <scope>NUCLEOTIDE SEQUENCE</scope>
    <source>
        <strain evidence="2">Nanhai2018</strain>
        <tissue evidence="2">Muscle</tissue>
    </source>
</reference>
<feature type="transmembrane region" description="Helical" evidence="1">
    <location>
        <begin position="285"/>
        <end position="304"/>
    </location>
</feature>
<dbReference type="InterPro" id="IPR050327">
    <property type="entry name" value="Proton-linked_MCT"/>
</dbReference>
<evidence type="ECO:0000256" key="1">
    <source>
        <dbReference type="SAM" id="Phobius"/>
    </source>
</evidence>
<feature type="transmembrane region" description="Helical" evidence="1">
    <location>
        <begin position="140"/>
        <end position="163"/>
    </location>
</feature>
<keyword evidence="1" id="KW-1133">Transmembrane helix</keyword>
<feature type="transmembrane region" description="Helical" evidence="1">
    <location>
        <begin position="169"/>
        <end position="193"/>
    </location>
</feature>
<feature type="transmembrane region" description="Helical" evidence="1">
    <location>
        <begin position="16"/>
        <end position="41"/>
    </location>
</feature>
<dbReference type="GO" id="GO:0008028">
    <property type="term" value="F:monocarboxylic acid transmembrane transporter activity"/>
    <property type="evidence" value="ECO:0007669"/>
    <property type="project" value="TreeGrafter"/>
</dbReference>